<protein>
    <submittedName>
        <fullName evidence="1">Uncharacterized protein</fullName>
    </submittedName>
</protein>
<accession>A0A9P9EC27</accession>
<comment type="caution">
    <text evidence="1">The sequence shown here is derived from an EMBL/GenBank/DDBJ whole genome shotgun (WGS) entry which is preliminary data.</text>
</comment>
<evidence type="ECO:0000313" key="1">
    <source>
        <dbReference type="EMBL" id="KAH7134677.1"/>
    </source>
</evidence>
<keyword evidence="2" id="KW-1185">Reference proteome</keyword>
<dbReference type="OrthoDB" id="10626926at2759"/>
<name>A0A9P9EC27_9HYPO</name>
<dbReference type="Proteomes" id="UP000717696">
    <property type="component" value="Unassembled WGS sequence"/>
</dbReference>
<dbReference type="EMBL" id="JAGMUU010000017">
    <property type="protein sequence ID" value="KAH7134677.1"/>
    <property type="molecule type" value="Genomic_DNA"/>
</dbReference>
<gene>
    <name evidence="1" type="ORF">B0J13DRAFT_87295</name>
</gene>
<organism evidence="1 2">
    <name type="scientific">Dactylonectria estremocensis</name>
    <dbReference type="NCBI Taxonomy" id="1079267"/>
    <lineage>
        <taxon>Eukaryota</taxon>
        <taxon>Fungi</taxon>
        <taxon>Dikarya</taxon>
        <taxon>Ascomycota</taxon>
        <taxon>Pezizomycotina</taxon>
        <taxon>Sordariomycetes</taxon>
        <taxon>Hypocreomycetidae</taxon>
        <taxon>Hypocreales</taxon>
        <taxon>Nectriaceae</taxon>
        <taxon>Dactylonectria</taxon>
    </lineage>
</organism>
<reference evidence="1" key="1">
    <citation type="journal article" date="2021" name="Nat. Commun.">
        <title>Genetic determinants of endophytism in the Arabidopsis root mycobiome.</title>
        <authorList>
            <person name="Mesny F."/>
            <person name="Miyauchi S."/>
            <person name="Thiergart T."/>
            <person name="Pickel B."/>
            <person name="Atanasova L."/>
            <person name="Karlsson M."/>
            <person name="Huettel B."/>
            <person name="Barry K.W."/>
            <person name="Haridas S."/>
            <person name="Chen C."/>
            <person name="Bauer D."/>
            <person name="Andreopoulos W."/>
            <person name="Pangilinan J."/>
            <person name="LaButti K."/>
            <person name="Riley R."/>
            <person name="Lipzen A."/>
            <person name="Clum A."/>
            <person name="Drula E."/>
            <person name="Henrissat B."/>
            <person name="Kohler A."/>
            <person name="Grigoriev I.V."/>
            <person name="Martin F.M."/>
            <person name="Hacquard S."/>
        </authorList>
    </citation>
    <scope>NUCLEOTIDE SEQUENCE</scope>
    <source>
        <strain evidence="1">MPI-CAGE-AT-0021</strain>
    </source>
</reference>
<proteinExistence type="predicted"/>
<evidence type="ECO:0000313" key="2">
    <source>
        <dbReference type="Proteomes" id="UP000717696"/>
    </source>
</evidence>
<dbReference type="AlphaFoldDB" id="A0A9P9EC27"/>
<sequence length="170" mass="18422">MRPRQFYPVKSYPVVLTPSKPGSRRAQASLPVALPLVPSPSPSPCLSPCPVLACLALNLNLNMPALPCLASPGVPLMCVPPCGRWAVSTSDRSPLLVKFHVCLPNERTTELPVPIKADMLSSLLPAVWPIFSPLTEPVQNKWFRSWTYWVAQAVDILSPLACPGAASRCE</sequence>